<accession>A0A6A0A5Y1</accession>
<sequence>MDGDLMRPPSRPPRLDGVAESQRCRQKGNVSAPSPPHRVQPVRRLGTPSRPGQPPAVAPSLEPAAR</sequence>
<proteinExistence type="predicted"/>
<evidence type="ECO:0000313" key="3">
    <source>
        <dbReference type="Proteomes" id="UP000485058"/>
    </source>
</evidence>
<dbReference type="Proteomes" id="UP000485058">
    <property type="component" value="Unassembled WGS sequence"/>
</dbReference>
<evidence type="ECO:0000313" key="2">
    <source>
        <dbReference type="EMBL" id="GFH27905.1"/>
    </source>
</evidence>
<evidence type="ECO:0000256" key="1">
    <source>
        <dbReference type="SAM" id="MobiDB-lite"/>
    </source>
</evidence>
<gene>
    <name evidence="2" type="ORF">HaLaN_26296</name>
</gene>
<protein>
    <submittedName>
        <fullName evidence="2">Uncharacterized protein</fullName>
    </submittedName>
</protein>
<dbReference type="EMBL" id="BLLF01003667">
    <property type="protein sequence ID" value="GFH27905.1"/>
    <property type="molecule type" value="Genomic_DNA"/>
</dbReference>
<organism evidence="2 3">
    <name type="scientific">Haematococcus lacustris</name>
    <name type="common">Green alga</name>
    <name type="synonym">Haematococcus pluvialis</name>
    <dbReference type="NCBI Taxonomy" id="44745"/>
    <lineage>
        <taxon>Eukaryota</taxon>
        <taxon>Viridiplantae</taxon>
        <taxon>Chlorophyta</taxon>
        <taxon>core chlorophytes</taxon>
        <taxon>Chlorophyceae</taxon>
        <taxon>CS clade</taxon>
        <taxon>Chlamydomonadales</taxon>
        <taxon>Haematococcaceae</taxon>
        <taxon>Haematococcus</taxon>
    </lineage>
</organism>
<dbReference type="AlphaFoldDB" id="A0A6A0A5Y1"/>
<feature type="region of interest" description="Disordered" evidence="1">
    <location>
        <begin position="1"/>
        <end position="66"/>
    </location>
</feature>
<reference evidence="2 3" key="1">
    <citation type="submission" date="2020-02" db="EMBL/GenBank/DDBJ databases">
        <title>Draft genome sequence of Haematococcus lacustris strain NIES-144.</title>
        <authorList>
            <person name="Morimoto D."/>
            <person name="Nakagawa S."/>
            <person name="Yoshida T."/>
            <person name="Sawayama S."/>
        </authorList>
    </citation>
    <scope>NUCLEOTIDE SEQUENCE [LARGE SCALE GENOMIC DNA]</scope>
    <source>
        <strain evidence="2 3">NIES-144</strain>
    </source>
</reference>
<name>A0A6A0A5Y1_HAELA</name>
<comment type="caution">
    <text evidence="2">The sequence shown here is derived from an EMBL/GenBank/DDBJ whole genome shotgun (WGS) entry which is preliminary data.</text>
</comment>
<keyword evidence="3" id="KW-1185">Reference proteome</keyword>